<keyword evidence="3" id="KW-0804">Transcription</keyword>
<dbReference type="InterPro" id="IPR054156">
    <property type="entry name" value="YxaF_TetR_C"/>
</dbReference>
<feature type="domain" description="HTH tetR-type" evidence="4">
    <location>
        <begin position="12"/>
        <end position="52"/>
    </location>
</feature>
<dbReference type="PANTHER" id="PTHR47506">
    <property type="entry name" value="TRANSCRIPTIONAL REGULATORY PROTEIN"/>
    <property type="match status" value="1"/>
</dbReference>
<dbReference type="RefSeq" id="WP_067855865.1">
    <property type="nucleotide sequence ID" value="NZ_LGTW01000023.1"/>
</dbReference>
<dbReference type="InterPro" id="IPR009057">
    <property type="entry name" value="Homeodomain-like_sf"/>
</dbReference>
<gene>
    <name evidence="6" type="ORF">AFM11_28140</name>
</gene>
<sequence>MAGPRERMVVSAALLIRERGAHPTAIADVLAHSGAPRGSAYHYFPGGRTQLLCEAIDYASDQVAARLGKAPSALTLLDGLIAGFRKQLLDTDFRAGCPVAAVAVEAGDPDQADTAVVERAGAAFVRWTQLVTQRLEADGVDAARAEELAMLITTSIEGAVVVARATRDVKPLDLIHRQLREQLTTTNGEPR</sequence>
<dbReference type="PANTHER" id="PTHR47506:SF3">
    <property type="entry name" value="HTH-TYPE TRANSCRIPTIONAL REGULATOR LMRA"/>
    <property type="match status" value="1"/>
</dbReference>
<keyword evidence="2" id="KW-0238">DNA-binding</keyword>
<feature type="domain" description="Transcriptional regulator LmrA/YxaF-like C-terminal" evidence="5">
    <location>
        <begin position="77"/>
        <end position="178"/>
    </location>
</feature>
<evidence type="ECO:0000313" key="7">
    <source>
        <dbReference type="Proteomes" id="UP000070612"/>
    </source>
</evidence>
<dbReference type="STRING" id="59750.AWC31_10685"/>
<dbReference type="GO" id="GO:0003677">
    <property type="term" value="F:DNA binding"/>
    <property type="evidence" value="ECO:0007669"/>
    <property type="project" value="UniProtKB-KW"/>
</dbReference>
<dbReference type="Proteomes" id="UP000070612">
    <property type="component" value="Unassembled WGS sequence"/>
</dbReference>
<organism evidence="6 7">
    <name type="scientific">Mycolicibacterium wolinskyi</name>
    <dbReference type="NCBI Taxonomy" id="59750"/>
    <lineage>
        <taxon>Bacteria</taxon>
        <taxon>Bacillati</taxon>
        <taxon>Actinomycetota</taxon>
        <taxon>Actinomycetes</taxon>
        <taxon>Mycobacteriales</taxon>
        <taxon>Mycobacteriaceae</taxon>
        <taxon>Mycolicibacterium</taxon>
    </lineage>
</organism>
<dbReference type="InterPro" id="IPR001647">
    <property type="entry name" value="HTH_TetR"/>
</dbReference>
<keyword evidence="1" id="KW-0805">Transcription regulation</keyword>
<dbReference type="SUPFAM" id="SSF46689">
    <property type="entry name" value="Homeodomain-like"/>
    <property type="match status" value="1"/>
</dbReference>
<evidence type="ECO:0000259" key="4">
    <source>
        <dbReference type="Pfam" id="PF00440"/>
    </source>
</evidence>
<dbReference type="InterPro" id="IPR036271">
    <property type="entry name" value="Tet_transcr_reg_TetR-rel_C_sf"/>
</dbReference>
<dbReference type="Pfam" id="PF21993">
    <property type="entry name" value="TetR_C_13_2"/>
    <property type="match status" value="1"/>
</dbReference>
<accession>A0A132PF31</accession>
<dbReference type="Gene3D" id="1.10.357.10">
    <property type="entry name" value="Tetracycline Repressor, domain 2"/>
    <property type="match status" value="1"/>
</dbReference>
<dbReference type="PATRIC" id="fig|59750.3.peg.3503"/>
<dbReference type="EMBL" id="LGTW01000023">
    <property type="protein sequence ID" value="KWX20946.1"/>
    <property type="molecule type" value="Genomic_DNA"/>
</dbReference>
<dbReference type="SUPFAM" id="SSF48498">
    <property type="entry name" value="Tetracyclin repressor-like, C-terminal domain"/>
    <property type="match status" value="1"/>
</dbReference>
<evidence type="ECO:0000256" key="1">
    <source>
        <dbReference type="ARBA" id="ARBA00023015"/>
    </source>
</evidence>
<proteinExistence type="predicted"/>
<name>A0A132PF31_9MYCO</name>
<evidence type="ECO:0000313" key="6">
    <source>
        <dbReference type="EMBL" id="KWX20946.1"/>
    </source>
</evidence>
<evidence type="ECO:0000259" key="5">
    <source>
        <dbReference type="Pfam" id="PF21993"/>
    </source>
</evidence>
<evidence type="ECO:0000256" key="2">
    <source>
        <dbReference type="ARBA" id="ARBA00023125"/>
    </source>
</evidence>
<dbReference type="Pfam" id="PF00440">
    <property type="entry name" value="TetR_N"/>
    <property type="match status" value="1"/>
</dbReference>
<reference evidence="6 7" key="1">
    <citation type="submission" date="2015-07" db="EMBL/GenBank/DDBJ databases">
        <title>A draft genome sequence of Mycobacterium wolinskyi.</title>
        <authorList>
            <person name="de Man T.J."/>
            <person name="Perry K.A."/>
            <person name="Coulliette A.D."/>
            <person name="Jensen B."/>
            <person name="Toney N.C."/>
            <person name="Limbago B.M."/>
            <person name="Noble-Wang J."/>
        </authorList>
    </citation>
    <scope>NUCLEOTIDE SEQUENCE [LARGE SCALE GENOMIC DNA]</scope>
    <source>
        <strain evidence="6 7">CDC_01</strain>
    </source>
</reference>
<evidence type="ECO:0000256" key="3">
    <source>
        <dbReference type="ARBA" id="ARBA00023163"/>
    </source>
</evidence>
<dbReference type="AlphaFoldDB" id="A0A132PF31"/>
<comment type="caution">
    <text evidence="6">The sequence shown here is derived from an EMBL/GenBank/DDBJ whole genome shotgun (WGS) entry which is preliminary data.</text>
</comment>
<protein>
    <submittedName>
        <fullName evidence="6">TetR family transcriptional regulator</fullName>
    </submittedName>
</protein>
<keyword evidence="7" id="KW-1185">Reference proteome</keyword>